<dbReference type="Proteomes" id="UP000237000">
    <property type="component" value="Unassembled WGS sequence"/>
</dbReference>
<comment type="caution">
    <text evidence="1">The sequence shown here is derived from an EMBL/GenBank/DDBJ whole genome shotgun (WGS) entry which is preliminary data.</text>
</comment>
<gene>
    <name evidence="1" type="ORF">TorRG33x02_004040</name>
</gene>
<evidence type="ECO:0000313" key="2">
    <source>
        <dbReference type="Proteomes" id="UP000237000"/>
    </source>
</evidence>
<dbReference type="AlphaFoldDB" id="A0A2P5G224"/>
<reference evidence="2" key="1">
    <citation type="submission" date="2016-06" db="EMBL/GenBank/DDBJ databases">
        <title>Parallel loss of symbiosis genes in relatives of nitrogen-fixing non-legume Parasponia.</title>
        <authorList>
            <person name="Van Velzen R."/>
            <person name="Holmer R."/>
            <person name="Bu F."/>
            <person name="Rutten L."/>
            <person name="Van Zeijl A."/>
            <person name="Liu W."/>
            <person name="Santuari L."/>
            <person name="Cao Q."/>
            <person name="Sharma T."/>
            <person name="Shen D."/>
            <person name="Roswanjaya Y."/>
            <person name="Wardhani T."/>
            <person name="Kalhor M.S."/>
            <person name="Jansen J."/>
            <person name="Van den Hoogen J."/>
            <person name="Gungor B."/>
            <person name="Hartog M."/>
            <person name="Hontelez J."/>
            <person name="Verver J."/>
            <person name="Yang W.-C."/>
            <person name="Schijlen E."/>
            <person name="Repin R."/>
            <person name="Schilthuizen M."/>
            <person name="Schranz E."/>
            <person name="Heidstra R."/>
            <person name="Miyata K."/>
            <person name="Fedorova E."/>
            <person name="Kohlen W."/>
            <person name="Bisseling T."/>
            <person name="Smit S."/>
            <person name="Geurts R."/>
        </authorList>
    </citation>
    <scope>NUCLEOTIDE SEQUENCE [LARGE SCALE GENOMIC DNA]</scope>
    <source>
        <strain evidence="2">cv. RG33-2</strain>
    </source>
</reference>
<accession>A0A2P5G224</accession>
<protein>
    <submittedName>
        <fullName evidence="1">Uncharacterized protein</fullName>
    </submittedName>
</protein>
<keyword evidence="2" id="KW-1185">Reference proteome</keyword>
<evidence type="ECO:0000313" key="1">
    <source>
        <dbReference type="EMBL" id="POO04100.1"/>
    </source>
</evidence>
<dbReference type="EMBL" id="JXTC01000001">
    <property type="protein sequence ID" value="POO04100.1"/>
    <property type="molecule type" value="Genomic_DNA"/>
</dbReference>
<name>A0A2P5G224_TREOI</name>
<organism evidence="1 2">
    <name type="scientific">Trema orientale</name>
    <name type="common">Charcoal tree</name>
    <name type="synonym">Celtis orientalis</name>
    <dbReference type="NCBI Taxonomy" id="63057"/>
    <lineage>
        <taxon>Eukaryota</taxon>
        <taxon>Viridiplantae</taxon>
        <taxon>Streptophyta</taxon>
        <taxon>Embryophyta</taxon>
        <taxon>Tracheophyta</taxon>
        <taxon>Spermatophyta</taxon>
        <taxon>Magnoliopsida</taxon>
        <taxon>eudicotyledons</taxon>
        <taxon>Gunneridae</taxon>
        <taxon>Pentapetalae</taxon>
        <taxon>rosids</taxon>
        <taxon>fabids</taxon>
        <taxon>Rosales</taxon>
        <taxon>Cannabaceae</taxon>
        <taxon>Trema</taxon>
    </lineage>
</organism>
<sequence>MFVAFWGPHCRSVLKGRNGLYVSFGPTKPLNGLRTPSAVSPVDGPTNLFLLSFSPLLKLKESLFLSIQSSELCTPPLKLSRSSPKQSKLCSLLFSVH</sequence>
<dbReference type="OrthoDB" id="10440345at2759"/>
<proteinExistence type="predicted"/>
<dbReference type="InParanoid" id="A0A2P5G224"/>